<proteinExistence type="predicted"/>
<keyword evidence="1" id="KW-0175">Coiled coil</keyword>
<protein>
    <submittedName>
        <fullName evidence="3">Uncharacterized protein</fullName>
    </submittedName>
</protein>
<sequence>MDLRDQKATELERERERERKRLRFIEILSQGEEEQGNQDEWPVPEGEKIGDRGLKPNTRATVQPLPTPPHKPASVSSVRPKHETKTTLTRTHY</sequence>
<evidence type="ECO:0000313" key="4">
    <source>
        <dbReference type="Proteomes" id="UP000693946"/>
    </source>
</evidence>
<gene>
    <name evidence="3" type="ORF">JOB18_021411</name>
</gene>
<feature type="coiled-coil region" evidence="1">
    <location>
        <begin position="1"/>
        <end position="28"/>
    </location>
</feature>
<name>A0AAV6SMJ7_SOLSE</name>
<organism evidence="3 4">
    <name type="scientific">Solea senegalensis</name>
    <name type="common">Senegalese sole</name>
    <dbReference type="NCBI Taxonomy" id="28829"/>
    <lineage>
        <taxon>Eukaryota</taxon>
        <taxon>Metazoa</taxon>
        <taxon>Chordata</taxon>
        <taxon>Craniata</taxon>
        <taxon>Vertebrata</taxon>
        <taxon>Euteleostomi</taxon>
        <taxon>Actinopterygii</taxon>
        <taxon>Neopterygii</taxon>
        <taxon>Teleostei</taxon>
        <taxon>Neoteleostei</taxon>
        <taxon>Acanthomorphata</taxon>
        <taxon>Carangaria</taxon>
        <taxon>Pleuronectiformes</taxon>
        <taxon>Pleuronectoidei</taxon>
        <taxon>Soleidae</taxon>
        <taxon>Solea</taxon>
    </lineage>
</organism>
<dbReference type="AlphaFoldDB" id="A0AAV6SMJ7"/>
<feature type="region of interest" description="Disordered" evidence="2">
    <location>
        <begin position="29"/>
        <end position="93"/>
    </location>
</feature>
<dbReference type="Proteomes" id="UP000693946">
    <property type="component" value="Linkage Group LG12"/>
</dbReference>
<dbReference type="EMBL" id="JAGKHQ010000004">
    <property type="protein sequence ID" value="KAG7517973.1"/>
    <property type="molecule type" value="Genomic_DNA"/>
</dbReference>
<evidence type="ECO:0000256" key="2">
    <source>
        <dbReference type="SAM" id="MobiDB-lite"/>
    </source>
</evidence>
<keyword evidence="4" id="KW-1185">Reference proteome</keyword>
<reference evidence="3 4" key="1">
    <citation type="journal article" date="2021" name="Sci. Rep.">
        <title>Chromosome anchoring in Senegalese sole (Solea senegalensis) reveals sex-associated markers and genome rearrangements in flatfish.</title>
        <authorList>
            <person name="Guerrero-Cozar I."/>
            <person name="Gomez-Garrido J."/>
            <person name="Berbel C."/>
            <person name="Martinez-Blanch J.F."/>
            <person name="Alioto T."/>
            <person name="Claros M.G."/>
            <person name="Gagnaire P.A."/>
            <person name="Manchado M."/>
        </authorList>
    </citation>
    <scope>NUCLEOTIDE SEQUENCE [LARGE SCALE GENOMIC DNA]</scope>
    <source>
        <strain evidence="3">Sse05_10M</strain>
    </source>
</reference>
<feature type="compositionally biased region" description="Basic and acidic residues" evidence="2">
    <location>
        <begin position="45"/>
        <end position="54"/>
    </location>
</feature>
<comment type="caution">
    <text evidence="3">The sequence shown here is derived from an EMBL/GenBank/DDBJ whole genome shotgun (WGS) entry which is preliminary data.</text>
</comment>
<accession>A0AAV6SMJ7</accession>
<evidence type="ECO:0000256" key="1">
    <source>
        <dbReference type="SAM" id="Coils"/>
    </source>
</evidence>
<evidence type="ECO:0000313" key="3">
    <source>
        <dbReference type="EMBL" id="KAG7517973.1"/>
    </source>
</evidence>